<evidence type="ECO:0000313" key="3">
    <source>
        <dbReference type="Proteomes" id="UP000465812"/>
    </source>
</evidence>
<feature type="compositionally biased region" description="Basic and acidic residues" evidence="1">
    <location>
        <begin position="185"/>
        <end position="195"/>
    </location>
</feature>
<keyword evidence="3" id="KW-1185">Reference proteome</keyword>
<feature type="region of interest" description="Disordered" evidence="1">
    <location>
        <begin position="23"/>
        <end position="66"/>
    </location>
</feature>
<evidence type="ECO:0000313" key="2">
    <source>
        <dbReference type="EMBL" id="BBY36306.1"/>
    </source>
</evidence>
<organism evidence="2 3">
    <name type="scientific">Mycobacterium mantenii</name>
    <dbReference type="NCBI Taxonomy" id="560555"/>
    <lineage>
        <taxon>Bacteria</taxon>
        <taxon>Bacillati</taxon>
        <taxon>Actinomycetota</taxon>
        <taxon>Actinomycetes</taxon>
        <taxon>Mycobacteriales</taxon>
        <taxon>Mycobacteriaceae</taxon>
        <taxon>Mycobacterium</taxon>
        <taxon>Mycobacterium avium complex (MAC)</taxon>
    </lineage>
</organism>
<evidence type="ECO:0000256" key="1">
    <source>
        <dbReference type="SAM" id="MobiDB-lite"/>
    </source>
</evidence>
<gene>
    <name evidence="2" type="ORF">MMAN_04400</name>
</gene>
<sequence length="195" mass="21292">MSAPQYPGVRLTDQAELLRRVAPIGKSKGTVGDNPGIEAFKPDPDSSAFRPGDRGSDDNGGLSTKRAAEDPKDVYWAYLRSSKTPGARKALGTWGFTVGEADSLQLPCYDDAGIDDAHPENHATVWFPMPSELSRKKLKLLFDRLALELRKFALQHKCLFRAEDPEADARSLQETPSPGDQTAAKAEEKSTGPHE</sequence>
<dbReference type="Proteomes" id="UP000465812">
    <property type="component" value="Chromosome"/>
</dbReference>
<feature type="region of interest" description="Disordered" evidence="1">
    <location>
        <begin position="165"/>
        <end position="195"/>
    </location>
</feature>
<dbReference type="RefSeq" id="WP_142275818.1">
    <property type="nucleotide sequence ID" value="NZ_AP022590.1"/>
</dbReference>
<reference evidence="2 3" key="1">
    <citation type="journal article" date="2019" name="Emerg. Microbes Infect.">
        <title>Comprehensive subspecies identification of 175 nontuberculous mycobacteria species based on 7547 genomic profiles.</title>
        <authorList>
            <person name="Matsumoto Y."/>
            <person name="Kinjo T."/>
            <person name="Motooka D."/>
            <person name="Nabeya D."/>
            <person name="Jung N."/>
            <person name="Uechi K."/>
            <person name="Horii T."/>
            <person name="Iida T."/>
            <person name="Fujita J."/>
            <person name="Nakamura S."/>
        </authorList>
    </citation>
    <scope>NUCLEOTIDE SEQUENCE [LARGE SCALE GENOMIC DNA]</scope>
    <source>
        <strain evidence="2 3">JCM 18113</strain>
    </source>
</reference>
<accession>A0ABN6A4D9</accession>
<dbReference type="EMBL" id="AP022590">
    <property type="protein sequence ID" value="BBY36306.1"/>
    <property type="molecule type" value="Genomic_DNA"/>
</dbReference>
<protein>
    <submittedName>
        <fullName evidence="2">Uncharacterized protein</fullName>
    </submittedName>
</protein>
<name>A0ABN6A4D9_MYCNT</name>
<proteinExistence type="predicted"/>